<evidence type="ECO:0000256" key="1">
    <source>
        <dbReference type="ARBA" id="ARBA00004496"/>
    </source>
</evidence>
<dbReference type="EMBL" id="UINC01144062">
    <property type="protein sequence ID" value="SVD33342.1"/>
    <property type="molecule type" value="Genomic_DNA"/>
</dbReference>
<dbReference type="AlphaFoldDB" id="A0A382UGV4"/>
<dbReference type="GO" id="GO:0005524">
    <property type="term" value="F:ATP binding"/>
    <property type="evidence" value="ECO:0007669"/>
    <property type="project" value="UniProtKB-KW"/>
</dbReference>
<organism evidence="10">
    <name type="scientific">marine metagenome</name>
    <dbReference type="NCBI Taxonomy" id="408172"/>
    <lineage>
        <taxon>unclassified sequences</taxon>
        <taxon>metagenomes</taxon>
        <taxon>ecological metagenomes</taxon>
    </lineage>
</organism>
<keyword evidence="7" id="KW-0648">Protein biosynthesis</keyword>
<keyword evidence="5" id="KW-0547">Nucleotide-binding</keyword>
<name>A0A382UGV4_9ZZZZ</name>
<dbReference type="GO" id="GO:0005829">
    <property type="term" value="C:cytosol"/>
    <property type="evidence" value="ECO:0007669"/>
    <property type="project" value="TreeGrafter"/>
</dbReference>
<feature type="non-terminal residue" evidence="10">
    <location>
        <position position="1"/>
    </location>
</feature>
<keyword evidence="8" id="KW-0030">Aminoacyl-tRNA synthetase</keyword>
<dbReference type="Pfam" id="PF00152">
    <property type="entry name" value="tRNA-synt_2"/>
    <property type="match status" value="1"/>
</dbReference>
<evidence type="ECO:0000256" key="6">
    <source>
        <dbReference type="ARBA" id="ARBA00022840"/>
    </source>
</evidence>
<evidence type="ECO:0000259" key="9">
    <source>
        <dbReference type="PROSITE" id="PS50862"/>
    </source>
</evidence>
<dbReference type="PANTHER" id="PTHR43450">
    <property type="entry name" value="ASPARTYL-TRNA SYNTHETASE"/>
    <property type="match status" value="1"/>
</dbReference>
<feature type="non-terminal residue" evidence="10">
    <location>
        <position position="293"/>
    </location>
</feature>
<dbReference type="GO" id="GO:0003723">
    <property type="term" value="F:RNA binding"/>
    <property type="evidence" value="ECO:0007669"/>
    <property type="project" value="TreeGrafter"/>
</dbReference>
<keyword evidence="6" id="KW-0067">ATP-binding</keyword>
<evidence type="ECO:0000256" key="3">
    <source>
        <dbReference type="ARBA" id="ARBA00022490"/>
    </source>
</evidence>
<evidence type="ECO:0000256" key="8">
    <source>
        <dbReference type="ARBA" id="ARBA00023146"/>
    </source>
</evidence>
<comment type="similarity">
    <text evidence="2">Belongs to the class-II aminoacyl-tRNA synthetase family. Type 2 subfamily.</text>
</comment>
<proteinExistence type="inferred from homology"/>
<reference evidence="10" key="1">
    <citation type="submission" date="2018-05" db="EMBL/GenBank/DDBJ databases">
        <authorList>
            <person name="Lanie J.A."/>
            <person name="Ng W.-L."/>
            <person name="Kazmierczak K.M."/>
            <person name="Andrzejewski T.M."/>
            <person name="Davidsen T.M."/>
            <person name="Wayne K.J."/>
            <person name="Tettelin H."/>
            <person name="Glass J.I."/>
            <person name="Rusch D."/>
            <person name="Podicherti R."/>
            <person name="Tsui H.-C.T."/>
            <person name="Winkler M.E."/>
        </authorList>
    </citation>
    <scope>NUCLEOTIDE SEQUENCE</scope>
</reference>
<dbReference type="PANTHER" id="PTHR43450:SF1">
    <property type="entry name" value="ASPARTATE--TRNA LIGASE, CYTOPLASMIC"/>
    <property type="match status" value="1"/>
</dbReference>
<keyword evidence="3" id="KW-0963">Cytoplasm</keyword>
<evidence type="ECO:0000256" key="7">
    <source>
        <dbReference type="ARBA" id="ARBA00022917"/>
    </source>
</evidence>
<gene>
    <name evidence="10" type="ORF">METZ01_LOCUS386196</name>
</gene>
<dbReference type="SUPFAM" id="SSF55681">
    <property type="entry name" value="Class II aaRS and biotin synthetases"/>
    <property type="match status" value="1"/>
</dbReference>
<dbReference type="InterPro" id="IPR002312">
    <property type="entry name" value="Asp/Asn-tRNA-synth_IIb"/>
</dbReference>
<dbReference type="InterPro" id="IPR006195">
    <property type="entry name" value="aa-tRNA-synth_II"/>
</dbReference>
<evidence type="ECO:0000313" key="10">
    <source>
        <dbReference type="EMBL" id="SVD33342.1"/>
    </source>
</evidence>
<evidence type="ECO:0000256" key="2">
    <source>
        <dbReference type="ARBA" id="ARBA00005312"/>
    </source>
</evidence>
<evidence type="ECO:0000256" key="5">
    <source>
        <dbReference type="ARBA" id="ARBA00022741"/>
    </source>
</evidence>
<accession>A0A382UGV4</accession>
<dbReference type="PROSITE" id="PS50862">
    <property type="entry name" value="AA_TRNA_LIGASE_II"/>
    <property type="match status" value="1"/>
</dbReference>
<dbReference type="GO" id="GO:0004815">
    <property type="term" value="F:aspartate-tRNA ligase activity"/>
    <property type="evidence" value="ECO:0007669"/>
    <property type="project" value="InterPro"/>
</dbReference>
<evidence type="ECO:0000256" key="4">
    <source>
        <dbReference type="ARBA" id="ARBA00022598"/>
    </source>
</evidence>
<protein>
    <recommendedName>
        <fullName evidence="9">Aminoacyl-transfer RNA synthetases class-II family profile domain-containing protein</fullName>
    </recommendedName>
</protein>
<dbReference type="PRINTS" id="PR01042">
    <property type="entry name" value="TRNASYNTHASP"/>
</dbReference>
<dbReference type="InterPro" id="IPR045864">
    <property type="entry name" value="aa-tRNA-synth_II/BPL/LPL"/>
</dbReference>
<dbReference type="GO" id="GO:0017101">
    <property type="term" value="C:aminoacyl-tRNA synthetase multienzyme complex"/>
    <property type="evidence" value="ECO:0007669"/>
    <property type="project" value="TreeGrafter"/>
</dbReference>
<dbReference type="Gene3D" id="3.30.930.10">
    <property type="entry name" value="Bira Bifunctional Protein, Domain 2"/>
    <property type="match status" value="1"/>
</dbReference>
<feature type="domain" description="Aminoacyl-transfer RNA synthetases class-II family profile" evidence="9">
    <location>
        <begin position="24"/>
        <end position="293"/>
    </location>
</feature>
<comment type="subcellular location">
    <subcellularLocation>
        <location evidence="1">Cytoplasm</location>
    </subcellularLocation>
</comment>
<dbReference type="InterPro" id="IPR004523">
    <property type="entry name" value="Asp-tRNA_synthase_2"/>
</dbReference>
<dbReference type="GO" id="GO:0006422">
    <property type="term" value="P:aspartyl-tRNA aminoacylation"/>
    <property type="evidence" value="ECO:0007669"/>
    <property type="project" value="InterPro"/>
</dbReference>
<sequence length="293" mass="34226">ETDLSKRLDYRYIDLRNPKILGIFKIRSIILNAIHSFFRENEFLEMQTSKLSGAGAEGGAELFELPYFGKKVALNQSQQLYKQLIMLSGFEKAYEIGTSYRAEKSHTHRHLTEFWQLDVEMSYINGIEDIMRVQERLLVYILRQVKKNGQRELKLLGKDLVIPRLPFPRINYIDACKLLKVKPTTDIGTELERKLAKIIKSKFKTDSFFLTNFPDDFTKFYSMHDGKIGRYVDLIYNNNEISSGGQREHRYDLLIQQIKDKKLKPKEFEFYTTPFKYGAPPHGGFGMGIDRLV</sequence>
<dbReference type="InterPro" id="IPR004364">
    <property type="entry name" value="Aa-tRNA-synt_II"/>
</dbReference>
<keyword evidence="4" id="KW-0436">Ligase</keyword>